<feature type="domain" description="CBS" evidence="10">
    <location>
        <begin position="208"/>
        <end position="264"/>
    </location>
</feature>
<dbReference type="InterPro" id="IPR000644">
    <property type="entry name" value="CBS_dom"/>
</dbReference>
<dbReference type="GO" id="GO:0005886">
    <property type="term" value="C:plasma membrane"/>
    <property type="evidence" value="ECO:0007669"/>
    <property type="project" value="UniProtKB-SubCell"/>
</dbReference>
<dbReference type="Gene3D" id="1.25.60.10">
    <property type="entry name" value="MgtE N-terminal domain-like"/>
    <property type="match status" value="1"/>
</dbReference>
<dbReference type="SUPFAM" id="SSF54631">
    <property type="entry name" value="CBS-domain pair"/>
    <property type="match status" value="1"/>
</dbReference>
<keyword evidence="8" id="KW-0129">CBS domain</keyword>
<accession>A0A518GFA0</accession>
<dbReference type="RefSeq" id="WP_145084452.1">
    <property type="nucleotide sequence ID" value="NZ_CP036298.1"/>
</dbReference>
<dbReference type="GO" id="GO:0015095">
    <property type="term" value="F:magnesium ion transmembrane transporter activity"/>
    <property type="evidence" value="ECO:0007669"/>
    <property type="project" value="UniProtKB-UniRule"/>
</dbReference>
<keyword evidence="6 9" id="KW-1133">Transmembrane helix</keyword>
<comment type="function">
    <text evidence="9">Acts as a magnesium transporter.</text>
</comment>
<dbReference type="SUPFAM" id="SSF158791">
    <property type="entry name" value="MgtE N-terminal domain-like"/>
    <property type="match status" value="1"/>
</dbReference>
<evidence type="ECO:0000256" key="2">
    <source>
        <dbReference type="ARBA" id="ARBA00009749"/>
    </source>
</evidence>
<dbReference type="KEGG" id="ahel:Q31a_56690"/>
<keyword evidence="5 9" id="KW-0460">Magnesium</keyword>
<keyword evidence="3 9" id="KW-0813">Transport</keyword>
<evidence type="ECO:0000313" key="11">
    <source>
        <dbReference type="EMBL" id="QDV27281.1"/>
    </source>
</evidence>
<evidence type="ECO:0000256" key="7">
    <source>
        <dbReference type="ARBA" id="ARBA00023136"/>
    </source>
</evidence>
<name>A0A518GFA0_9BACT</name>
<organism evidence="11 12">
    <name type="scientific">Aureliella helgolandensis</name>
    <dbReference type="NCBI Taxonomy" id="2527968"/>
    <lineage>
        <taxon>Bacteria</taxon>
        <taxon>Pseudomonadati</taxon>
        <taxon>Planctomycetota</taxon>
        <taxon>Planctomycetia</taxon>
        <taxon>Pirellulales</taxon>
        <taxon>Pirellulaceae</taxon>
        <taxon>Aureliella</taxon>
    </lineage>
</organism>
<dbReference type="SMART" id="SM00924">
    <property type="entry name" value="MgtE_N"/>
    <property type="match status" value="1"/>
</dbReference>
<proteinExistence type="inferred from homology"/>
<keyword evidence="9" id="KW-0479">Metal-binding</keyword>
<dbReference type="OrthoDB" id="9790355at2"/>
<evidence type="ECO:0000256" key="3">
    <source>
        <dbReference type="ARBA" id="ARBA00022448"/>
    </source>
</evidence>
<evidence type="ECO:0000256" key="6">
    <source>
        <dbReference type="ARBA" id="ARBA00022989"/>
    </source>
</evidence>
<comment type="similarity">
    <text evidence="2 9">Belongs to the SLC41A transporter family.</text>
</comment>
<reference evidence="11 12" key="1">
    <citation type="submission" date="2019-02" db="EMBL/GenBank/DDBJ databases">
        <title>Deep-cultivation of Planctomycetes and their phenomic and genomic characterization uncovers novel biology.</title>
        <authorList>
            <person name="Wiegand S."/>
            <person name="Jogler M."/>
            <person name="Boedeker C."/>
            <person name="Pinto D."/>
            <person name="Vollmers J."/>
            <person name="Rivas-Marin E."/>
            <person name="Kohn T."/>
            <person name="Peeters S.H."/>
            <person name="Heuer A."/>
            <person name="Rast P."/>
            <person name="Oberbeckmann S."/>
            <person name="Bunk B."/>
            <person name="Jeske O."/>
            <person name="Meyerdierks A."/>
            <person name="Storesund J.E."/>
            <person name="Kallscheuer N."/>
            <person name="Luecker S."/>
            <person name="Lage O.M."/>
            <person name="Pohl T."/>
            <person name="Merkel B.J."/>
            <person name="Hornburger P."/>
            <person name="Mueller R.-W."/>
            <person name="Bruemmer F."/>
            <person name="Labrenz M."/>
            <person name="Spormann A.M."/>
            <person name="Op den Camp H."/>
            <person name="Overmann J."/>
            <person name="Amann R."/>
            <person name="Jetten M.S.M."/>
            <person name="Mascher T."/>
            <person name="Medema M.H."/>
            <person name="Devos D.P."/>
            <person name="Kaster A.-K."/>
            <person name="Ovreas L."/>
            <person name="Rohde M."/>
            <person name="Galperin M.Y."/>
            <person name="Jogler C."/>
        </authorList>
    </citation>
    <scope>NUCLEOTIDE SEQUENCE [LARGE SCALE GENOMIC DNA]</scope>
    <source>
        <strain evidence="11 12">Q31a</strain>
    </source>
</reference>
<evidence type="ECO:0000313" key="12">
    <source>
        <dbReference type="Proteomes" id="UP000318017"/>
    </source>
</evidence>
<dbReference type="Gene3D" id="1.10.357.20">
    <property type="entry name" value="SLC41 divalent cation transporters, integral membrane domain"/>
    <property type="match status" value="1"/>
</dbReference>
<dbReference type="EMBL" id="CP036298">
    <property type="protein sequence ID" value="QDV27281.1"/>
    <property type="molecule type" value="Genomic_DNA"/>
</dbReference>
<comment type="subunit">
    <text evidence="9">Homodimer.</text>
</comment>
<keyword evidence="9" id="KW-1003">Cell membrane</keyword>
<protein>
    <recommendedName>
        <fullName evidence="9">Magnesium transporter MgtE</fullName>
    </recommendedName>
</protein>
<dbReference type="PROSITE" id="PS51371">
    <property type="entry name" value="CBS"/>
    <property type="match status" value="1"/>
</dbReference>
<dbReference type="PANTHER" id="PTHR41394:SF5">
    <property type="entry name" value="SLC41A_MGTE INTEGRAL MEMBRANE DOMAIN-CONTAINING PROTEIN"/>
    <property type="match status" value="1"/>
</dbReference>
<gene>
    <name evidence="11" type="primary">mgtE</name>
    <name evidence="11" type="ORF">Q31a_56690</name>
</gene>
<keyword evidence="4 9" id="KW-0812">Transmembrane</keyword>
<dbReference type="InterPro" id="IPR046342">
    <property type="entry name" value="CBS_dom_sf"/>
</dbReference>
<dbReference type="SUPFAM" id="SSF161093">
    <property type="entry name" value="MgtE membrane domain-like"/>
    <property type="match status" value="1"/>
</dbReference>
<keyword evidence="12" id="KW-1185">Reference proteome</keyword>
<keyword evidence="7 9" id="KW-0472">Membrane</keyword>
<dbReference type="GO" id="GO:0046872">
    <property type="term" value="F:metal ion binding"/>
    <property type="evidence" value="ECO:0007669"/>
    <property type="project" value="UniProtKB-KW"/>
</dbReference>
<dbReference type="InterPro" id="IPR006668">
    <property type="entry name" value="Mg_transptr_MgtE_intracell_dom"/>
</dbReference>
<dbReference type="Pfam" id="PF03448">
    <property type="entry name" value="MgtE_N"/>
    <property type="match status" value="1"/>
</dbReference>
<comment type="caution">
    <text evidence="9">Lacks conserved residue(s) required for the propagation of feature annotation.</text>
</comment>
<dbReference type="Pfam" id="PF00571">
    <property type="entry name" value="CBS"/>
    <property type="match status" value="1"/>
</dbReference>
<evidence type="ECO:0000259" key="10">
    <source>
        <dbReference type="PROSITE" id="PS51371"/>
    </source>
</evidence>
<evidence type="ECO:0000256" key="8">
    <source>
        <dbReference type="PROSITE-ProRule" id="PRU00703"/>
    </source>
</evidence>
<dbReference type="Pfam" id="PF01769">
    <property type="entry name" value="MgtE"/>
    <property type="match status" value="1"/>
</dbReference>
<sequence>MAIEEFQFTESLEKQLSDLVQSDSAELIEELLENHSSGELARAISLLDEEERIKLIQLINSESAAELVEQLPTVQAVQLLEEAEPGQAAAIVDELPSDLQADLLSDLDSNDAEAILRLMLPNEAESARQLQQYDESVAGGLMVTELLRYPDHWTVAEVVHDLQTGSDEYRDYQIQYTYVCGQEEQLLGVLRLRDLLLGDRSRVLRDIMIPNPVSVSDTLSLAELHGFFQQHHYLGVPVTNEVGKLVGVVQRSDVDQAWIEQQDRSFLKRQGIVSGEEIRAMSLWQRASGRLSWLSLNIVLNLLAATIISRFESTLSAVIALTAFLPIISDMSGCSGNQSVAVSIRELMLGLVRPSDVFRVWMKELSVGVLNGSAVGLLLGTIAYLWKGNLALAIVIGSALTLNTIVAVSIGGIIPLILRKFGRDPAVASGPLLTTVTDMCGFFLVLSLASNFIEYLV</sequence>
<dbReference type="InterPro" id="IPR006667">
    <property type="entry name" value="SLC41_membr_dom"/>
</dbReference>
<evidence type="ECO:0000256" key="4">
    <source>
        <dbReference type="ARBA" id="ARBA00022692"/>
    </source>
</evidence>
<dbReference type="AlphaFoldDB" id="A0A518GFA0"/>
<feature type="transmembrane region" description="Helical" evidence="9">
    <location>
        <begin position="365"/>
        <end position="386"/>
    </location>
</feature>
<dbReference type="Gene3D" id="3.10.580.10">
    <property type="entry name" value="CBS-domain"/>
    <property type="match status" value="1"/>
</dbReference>
<feature type="transmembrane region" description="Helical" evidence="9">
    <location>
        <begin position="392"/>
        <end position="418"/>
    </location>
</feature>
<dbReference type="SMART" id="SM00116">
    <property type="entry name" value="CBS"/>
    <property type="match status" value="1"/>
</dbReference>
<evidence type="ECO:0000256" key="9">
    <source>
        <dbReference type="RuleBase" id="RU362011"/>
    </source>
</evidence>
<dbReference type="InterPro" id="IPR038076">
    <property type="entry name" value="MgtE_N_sf"/>
</dbReference>
<dbReference type="InterPro" id="IPR036739">
    <property type="entry name" value="SLC41_membr_dom_sf"/>
</dbReference>
<feature type="transmembrane region" description="Helical" evidence="9">
    <location>
        <begin position="430"/>
        <end position="453"/>
    </location>
</feature>
<dbReference type="InterPro" id="IPR006669">
    <property type="entry name" value="MgtE_transporter"/>
</dbReference>
<dbReference type="PANTHER" id="PTHR41394">
    <property type="entry name" value="MAGNESIUM TRANSPORTER MGTE"/>
    <property type="match status" value="1"/>
</dbReference>
<dbReference type="Proteomes" id="UP000318017">
    <property type="component" value="Chromosome"/>
</dbReference>
<evidence type="ECO:0000256" key="5">
    <source>
        <dbReference type="ARBA" id="ARBA00022842"/>
    </source>
</evidence>
<comment type="subcellular location">
    <subcellularLocation>
        <location evidence="9">Cell membrane</location>
        <topology evidence="9">Multi-pass membrane protein</topology>
    </subcellularLocation>
    <subcellularLocation>
        <location evidence="1">Membrane</location>
        <topology evidence="1">Multi-pass membrane protein</topology>
    </subcellularLocation>
</comment>
<evidence type="ECO:0000256" key="1">
    <source>
        <dbReference type="ARBA" id="ARBA00004141"/>
    </source>
</evidence>
<dbReference type="NCBIfam" id="TIGR00400">
    <property type="entry name" value="mgtE"/>
    <property type="match status" value="1"/>
</dbReference>